<evidence type="ECO:0000313" key="8">
    <source>
        <dbReference type="Proteomes" id="UP000318704"/>
    </source>
</evidence>
<evidence type="ECO:0000259" key="6">
    <source>
        <dbReference type="PROSITE" id="PS51007"/>
    </source>
</evidence>
<gene>
    <name evidence="7" type="ORF">V144x_11790</name>
</gene>
<evidence type="ECO:0000256" key="4">
    <source>
        <dbReference type="PROSITE-ProRule" id="PRU00433"/>
    </source>
</evidence>
<dbReference type="KEGG" id="gaw:V144x_11790"/>
<evidence type="ECO:0000256" key="1">
    <source>
        <dbReference type="ARBA" id="ARBA00022617"/>
    </source>
</evidence>
<dbReference type="AlphaFoldDB" id="A0A517VRT6"/>
<dbReference type="InterPro" id="IPR036909">
    <property type="entry name" value="Cyt_c-like_dom_sf"/>
</dbReference>
<dbReference type="Pfam" id="PF07587">
    <property type="entry name" value="PSD1"/>
    <property type="match status" value="1"/>
</dbReference>
<dbReference type="Pfam" id="PF07583">
    <property type="entry name" value="PSCyt2"/>
    <property type="match status" value="1"/>
</dbReference>
<keyword evidence="3 4" id="KW-0408">Iron</keyword>
<keyword evidence="1 4" id="KW-0349">Heme</keyword>
<reference evidence="7 8" key="1">
    <citation type="submission" date="2019-03" db="EMBL/GenBank/DDBJ databases">
        <title>Deep-cultivation of Planctomycetes and their phenomic and genomic characterization uncovers novel biology.</title>
        <authorList>
            <person name="Wiegand S."/>
            <person name="Jogler M."/>
            <person name="Boedeker C."/>
            <person name="Pinto D."/>
            <person name="Vollmers J."/>
            <person name="Rivas-Marin E."/>
            <person name="Kohn T."/>
            <person name="Peeters S.H."/>
            <person name="Heuer A."/>
            <person name="Rast P."/>
            <person name="Oberbeckmann S."/>
            <person name="Bunk B."/>
            <person name="Jeske O."/>
            <person name="Meyerdierks A."/>
            <person name="Storesund J.E."/>
            <person name="Kallscheuer N."/>
            <person name="Luecker S."/>
            <person name="Lage O.M."/>
            <person name="Pohl T."/>
            <person name="Merkel B.J."/>
            <person name="Hornburger P."/>
            <person name="Mueller R.-W."/>
            <person name="Bruemmer F."/>
            <person name="Labrenz M."/>
            <person name="Spormann A.M."/>
            <person name="Op den Camp H."/>
            <person name="Overmann J."/>
            <person name="Amann R."/>
            <person name="Jetten M.S.M."/>
            <person name="Mascher T."/>
            <person name="Medema M.H."/>
            <person name="Devos D.P."/>
            <person name="Kaster A.-K."/>
            <person name="Ovreas L."/>
            <person name="Rohde M."/>
            <person name="Galperin M.Y."/>
            <person name="Jogler C."/>
        </authorList>
    </citation>
    <scope>NUCLEOTIDE SEQUENCE [LARGE SCALE GENOMIC DNA]</scope>
    <source>
        <strain evidence="7 8">V144</strain>
    </source>
</reference>
<keyword evidence="5" id="KW-0175">Coiled coil</keyword>
<dbReference type="InterPro" id="IPR022655">
    <property type="entry name" value="DUF1553"/>
</dbReference>
<protein>
    <submittedName>
        <fullName evidence="7">Planctomycete cytochrome C</fullName>
    </submittedName>
</protein>
<dbReference type="GO" id="GO:0020037">
    <property type="term" value="F:heme binding"/>
    <property type="evidence" value="ECO:0007669"/>
    <property type="project" value="InterPro"/>
</dbReference>
<proteinExistence type="predicted"/>
<dbReference type="EMBL" id="CP037920">
    <property type="protein sequence ID" value="QDT95732.1"/>
    <property type="molecule type" value="Genomic_DNA"/>
</dbReference>
<dbReference type="PANTHER" id="PTHR35889">
    <property type="entry name" value="CYCLOINULO-OLIGOSACCHARIDE FRUCTANOTRANSFERASE-RELATED"/>
    <property type="match status" value="1"/>
</dbReference>
<keyword evidence="2 4" id="KW-0479">Metal-binding</keyword>
<dbReference type="InterPro" id="IPR009056">
    <property type="entry name" value="Cyt_c-like_dom"/>
</dbReference>
<evidence type="ECO:0000256" key="5">
    <source>
        <dbReference type="SAM" id="Coils"/>
    </source>
</evidence>
<feature type="coiled-coil region" evidence="5">
    <location>
        <begin position="432"/>
        <end position="459"/>
    </location>
</feature>
<evidence type="ECO:0000313" key="7">
    <source>
        <dbReference type="EMBL" id="QDT95732.1"/>
    </source>
</evidence>
<dbReference type="Pfam" id="PF07635">
    <property type="entry name" value="PSCyt1"/>
    <property type="match status" value="1"/>
</dbReference>
<feature type="domain" description="Cytochrome c" evidence="6">
    <location>
        <begin position="41"/>
        <end position="137"/>
    </location>
</feature>
<dbReference type="GO" id="GO:0009055">
    <property type="term" value="F:electron transfer activity"/>
    <property type="evidence" value="ECO:0007669"/>
    <property type="project" value="InterPro"/>
</dbReference>
<sequence length="1013" mass="115251">MFCRVILPSERNRKANMSFFTKLNLKLINFLMPICCLLILSTTYAADSTFEKQVAPILQKHCIHCHNASTKDGGLSLETVDGLQKGGENGRVLVAGSPTESLLLDYVTGPEPEMPKKGTPLSKAEVEILNQWIKSGAVWPTGYQIREAQLSNTDWWSFQPLKLPQVPQLSAEDSKLIRTPIDAFLLAKLRKQGLSFSPVADRRTLIRRLYFDLTGLPPSPAEIKKFINDPDPNAYAKLADQLLASLRYGERWARHWLDIVHYADTHGYDKDKLRNHAWPYRDYVIRALNADKPYTDFILEQMAGDFLKPHSQDGIPATGFLVAGPFDWVGQIEIREDLPEKKITRNLDRDDMVSTVMNTTVSLTVQCARCHNHKFDPIAQEDYYGLQAVFAGIDRADRDYDPNPQTANKRKTLMAAQQSNLKLKQKIEAKIRARGGERLSQLETRISKAENQKQGQTSAYGFHSLIEKSDKVNKWVQLKFKQPVTAEKIILFAAFDNFNNIGAGFGFPRRFKLEVSDTGDFASAQTIIADHSQQEFPNPRTKPVEFDLQGLSFQYLRMTATQLAPRENDFIFALGEIKILDPRGQNIAKQAVVETLDSIENAPRWSRKNLIDDKHYESADSNLDLAKLKSERDQIFAGLTTSEEKTSLKTISLELSRLRKELSQLPQQQKVFAATTHFRRQGNFTPTEGKPRPVYLLSRGSEKAPVKEVQPATLNFISDLKGAFQLEKPENEASRRLALARWITHHKNPLTWRSVVNRVWQYHFGQAIVDTPNDFGKMGSLPTHPRLLDYLAVRFRDEGQSLKALHRMLVLSTAYQQSSLTHQRGNQIDGDNRLLWRMNRRKLEAEAIRDSVLQVSGKLDLRMYGPGDRLFALEKPQHSPHYLYQKYDPTTEKSHRRSIYRFIVRSVPDPFMESLDCADPSQITPKRIETLTALQALSLLNDHFMVSMASFYAQKIKAASADQTSQIKLAFEVALGRSPRQEELGILQNIGAQHGIENVCRLIFNSNEFIFID</sequence>
<accession>A0A517VRT6</accession>
<dbReference type="Gene3D" id="2.60.120.260">
    <property type="entry name" value="Galactose-binding domain-like"/>
    <property type="match status" value="1"/>
</dbReference>
<dbReference type="InterPro" id="IPR011444">
    <property type="entry name" value="DUF1549"/>
</dbReference>
<dbReference type="InterPro" id="IPR011429">
    <property type="entry name" value="Cyt_c_Planctomycete-type"/>
</dbReference>
<evidence type="ECO:0000256" key="2">
    <source>
        <dbReference type="ARBA" id="ARBA00022723"/>
    </source>
</evidence>
<dbReference type="SUPFAM" id="SSF46626">
    <property type="entry name" value="Cytochrome c"/>
    <property type="match status" value="1"/>
</dbReference>
<evidence type="ECO:0000256" key="3">
    <source>
        <dbReference type="ARBA" id="ARBA00023004"/>
    </source>
</evidence>
<dbReference type="GO" id="GO:0046872">
    <property type="term" value="F:metal ion binding"/>
    <property type="evidence" value="ECO:0007669"/>
    <property type="project" value="UniProtKB-KW"/>
</dbReference>
<organism evidence="7 8">
    <name type="scientific">Gimesia aquarii</name>
    <dbReference type="NCBI Taxonomy" id="2527964"/>
    <lineage>
        <taxon>Bacteria</taxon>
        <taxon>Pseudomonadati</taxon>
        <taxon>Planctomycetota</taxon>
        <taxon>Planctomycetia</taxon>
        <taxon>Planctomycetales</taxon>
        <taxon>Planctomycetaceae</taxon>
        <taxon>Gimesia</taxon>
    </lineage>
</organism>
<dbReference type="PANTHER" id="PTHR35889:SF3">
    <property type="entry name" value="F-BOX DOMAIN-CONTAINING PROTEIN"/>
    <property type="match status" value="1"/>
</dbReference>
<dbReference type="PROSITE" id="PS51007">
    <property type="entry name" value="CYTC"/>
    <property type="match status" value="1"/>
</dbReference>
<dbReference type="Proteomes" id="UP000318704">
    <property type="component" value="Chromosome"/>
</dbReference>
<name>A0A517VRT6_9PLAN</name>